<dbReference type="AlphaFoldDB" id="A0A3S3YHC7"/>
<dbReference type="Pfam" id="PF13302">
    <property type="entry name" value="Acetyltransf_3"/>
    <property type="match status" value="1"/>
</dbReference>
<dbReference type="PROSITE" id="PS51186">
    <property type="entry name" value="GNAT"/>
    <property type="match status" value="1"/>
</dbReference>
<feature type="domain" description="N-acetyltransferase" evidence="1">
    <location>
        <begin position="27"/>
        <end position="189"/>
    </location>
</feature>
<dbReference type="InterPro" id="IPR051908">
    <property type="entry name" value="Ribosomal_N-acetyltransferase"/>
</dbReference>
<protein>
    <submittedName>
        <fullName evidence="2">N-acetyltransferase</fullName>
    </submittedName>
</protein>
<keyword evidence="3" id="KW-1185">Reference proteome</keyword>
<evidence type="ECO:0000259" key="1">
    <source>
        <dbReference type="PROSITE" id="PS51186"/>
    </source>
</evidence>
<keyword evidence="2" id="KW-0808">Transferase</keyword>
<accession>A0A3S3YHC7</accession>
<reference evidence="2 3" key="1">
    <citation type="journal article" date="2015" name="Int. J. Syst. Evol. Microbiol.">
        <title>Gemmobacter intermedius sp. nov., isolated from a white stork (Ciconia ciconia).</title>
        <authorList>
            <person name="Kampfer P."/>
            <person name="Jerzak L."/>
            <person name="Wilharm G."/>
            <person name="Golke J."/>
            <person name="Busse H.J."/>
            <person name="Glaeser S.P."/>
        </authorList>
    </citation>
    <scope>NUCLEOTIDE SEQUENCE [LARGE SCALE GENOMIC DNA]</scope>
    <source>
        <strain evidence="2 3">119/4</strain>
    </source>
</reference>
<comment type="caution">
    <text evidence="2">The sequence shown here is derived from an EMBL/GenBank/DDBJ whole genome shotgun (WGS) entry which is preliminary data.</text>
</comment>
<evidence type="ECO:0000313" key="3">
    <source>
        <dbReference type="Proteomes" id="UP000287168"/>
    </source>
</evidence>
<dbReference type="GO" id="GO:1990189">
    <property type="term" value="F:protein N-terminal-serine acetyltransferase activity"/>
    <property type="evidence" value="ECO:0007669"/>
    <property type="project" value="TreeGrafter"/>
</dbReference>
<dbReference type="EMBL" id="SBLC01000004">
    <property type="protein sequence ID" value="RWY43480.1"/>
    <property type="molecule type" value="Genomic_DNA"/>
</dbReference>
<dbReference type="InterPro" id="IPR016181">
    <property type="entry name" value="Acyl_CoA_acyltransferase"/>
</dbReference>
<proteinExistence type="predicted"/>
<sequence>MTHVPPSAGVILRAVQPPAVPLGNALCVLEPLKPAHIPALWQAFRGHNALWDYMFTGPFANEADFTAWAESRCGLRDPLFYAIRAPEGDWSGLASFMRIDVAHGVIEVGSLTFSPALQGTSAATGAMFAMMEQAFALGYRRYEWKCNSLNLPSRRAAERLGFSYEGIFRQHMVVKGRNRDTVWYAITDADWPRLREAFITWCDRDNFDAAGRQKRRLSELTAPLLHARDPGLR</sequence>
<dbReference type="Gene3D" id="3.40.630.30">
    <property type="match status" value="1"/>
</dbReference>
<name>A0A3S3YHC7_9RHOB</name>
<dbReference type="FunFam" id="3.40.630.30:FF:000047">
    <property type="entry name" value="Acetyltransferase, GNAT family"/>
    <property type="match status" value="1"/>
</dbReference>
<dbReference type="OrthoDB" id="5295305at2"/>
<dbReference type="GO" id="GO:0008999">
    <property type="term" value="F:protein-N-terminal-alanine acetyltransferase activity"/>
    <property type="evidence" value="ECO:0007669"/>
    <property type="project" value="TreeGrafter"/>
</dbReference>
<gene>
    <name evidence="2" type="ORF">EP867_03470</name>
</gene>
<evidence type="ECO:0000313" key="2">
    <source>
        <dbReference type="EMBL" id="RWY43480.1"/>
    </source>
</evidence>
<organism evidence="2 3">
    <name type="scientific">Falsigemmobacter intermedius</name>
    <dbReference type="NCBI Taxonomy" id="1553448"/>
    <lineage>
        <taxon>Bacteria</taxon>
        <taxon>Pseudomonadati</taxon>
        <taxon>Pseudomonadota</taxon>
        <taxon>Alphaproteobacteria</taxon>
        <taxon>Rhodobacterales</taxon>
        <taxon>Paracoccaceae</taxon>
        <taxon>Falsigemmobacter</taxon>
    </lineage>
</organism>
<dbReference type="InterPro" id="IPR000182">
    <property type="entry name" value="GNAT_dom"/>
</dbReference>
<dbReference type="RefSeq" id="WP_128486820.1">
    <property type="nucleotide sequence ID" value="NZ_JBHLXB010000050.1"/>
</dbReference>
<dbReference type="SUPFAM" id="SSF55729">
    <property type="entry name" value="Acyl-CoA N-acyltransferases (Nat)"/>
    <property type="match status" value="1"/>
</dbReference>
<dbReference type="Proteomes" id="UP000287168">
    <property type="component" value="Unassembled WGS sequence"/>
</dbReference>
<dbReference type="PANTHER" id="PTHR43441">
    <property type="entry name" value="RIBOSOMAL-PROTEIN-SERINE ACETYLTRANSFERASE"/>
    <property type="match status" value="1"/>
</dbReference>
<dbReference type="PANTHER" id="PTHR43441:SF2">
    <property type="entry name" value="FAMILY ACETYLTRANSFERASE, PUTATIVE (AFU_ORTHOLOGUE AFUA_7G00850)-RELATED"/>
    <property type="match status" value="1"/>
</dbReference>